<name>A0ABY6W0P4_9BURK</name>
<comment type="caution">
    <text evidence="1">The sequence shown here is derived from an EMBL/GenBank/DDBJ whole genome shotgun (WGS) entry which is preliminary data.</text>
</comment>
<proteinExistence type="predicted"/>
<organism evidence="1 2">
    <name type="scientific">Pandoraea capi</name>
    <dbReference type="NCBI Taxonomy" id="2508286"/>
    <lineage>
        <taxon>Bacteria</taxon>
        <taxon>Pseudomonadati</taxon>
        <taxon>Pseudomonadota</taxon>
        <taxon>Betaproteobacteria</taxon>
        <taxon>Burkholderiales</taxon>
        <taxon>Burkholderiaceae</taxon>
        <taxon>Pandoraea</taxon>
    </lineage>
</organism>
<protein>
    <submittedName>
        <fullName evidence="1">Cellulose synthase</fullName>
    </submittedName>
</protein>
<sequence>MPSEQELTNLDVTRRESISSKTGCHYDMRIAEGVLWQNTSEGEDAVVGTLTLLDAVKDAGKGDYFAEVILARSMEGSLVPSIVALESYVSSTRPTATTKASAAAAA</sequence>
<keyword evidence="2" id="KW-1185">Reference proteome</keyword>
<dbReference type="Proteomes" id="UP000366065">
    <property type="component" value="Unassembled WGS sequence"/>
</dbReference>
<dbReference type="RefSeq" id="WP_150721612.1">
    <property type="nucleotide sequence ID" value="NZ_CABPRV010000005.1"/>
</dbReference>
<dbReference type="EMBL" id="CABPRV010000005">
    <property type="protein sequence ID" value="VVE11961.1"/>
    <property type="molecule type" value="Genomic_DNA"/>
</dbReference>
<accession>A0ABY6W0P4</accession>
<reference evidence="1 2" key="1">
    <citation type="submission" date="2019-08" db="EMBL/GenBank/DDBJ databases">
        <authorList>
            <person name="Peeters C."/>
        </authorList>
    </citation>
    <scope>NUCLEOTIDE SEQUENCE [LARGE SCALE GENOMIC DNA]</scope>
    <source>
        <strain evidence="1 2">LMG 20602</strain>
    </source>
</reference>
<gene>
    <name evidence="1" type="ORF">PCA20602_02680</name>
</gene>
<evidence type="ECO:0000313" key="1">
    <source>
        <dbReference type="EMBL" id="VVE11961.1"/>
    </source>
</evidence>
<evidence type="ECO:0000313" key="2">
    <source>
        <dbReference type="Proteomes" id="UP000366065"/>
    </source>
</evidence>